<organism evidence="2 3">
    <name type="scientific">Geodia barretti</name>
    <name type="common">Barrett's horny sponge</name>
    <dbReference type="NCBI Taxonomy" id="519541"/>
    <lineage>
        <taxon>Eukaryota</taxon>
        <taxon>Metazoa</taxon>
        <taxon>Porifera</taxon>
        <taxon>Demospongiae</taxon>
        <taxon>Heteroscleromorpha</taxon>
        <taxon>Tetractinellida</taxon>
        <taxon>Astrophorina</taxon>
        <taxon>Geodiidae</taxon>
        <taxon>Geodia</taxon>
    </lineage>
</organism>
<keyword evidence="1 2" id="KW-0396">Initiation factor</keyword>
<dbReference type="GO" id="GO:0000340">
    <property type="term" value="F:RNA 7-methylguanosine cap binding"/>
    <property type="evidence" value="ECO:0007669"/>
    <property type="project" value="TreeGrafter"/>
</dbReference>
<name>A0AA35SA08_GEOBA</name>
<dbReference type="InterPro" id="IPR023398">
    <property type="entry name" value="TIF_eIF4e-like"/>
</dbReference>
<proteinExistence type="inferred from homology"/>
<evidence type="ECO:0000313" key="3">
    <source>
        <dbReference type="Proteomes" id="UP001174909"/>
    </source>
</evidence>
<dbReference type="EMBL" id="CASHTH010002190">
    <property type="protein sequence ID" value="CAI8025904.1"/>
    <property type="molecule type" value="Genomic_DNA"/>
</dbReference>
<dbReference type="PANTHER" id="PTHR11960">
    <property type="entry name" value="EUKARYOTIC TRANSLATION INITIATION FACTOR 4E RELATED"/>
    <property type="match status" value="1"/>
</dbReference>
<dbReference type="Pfam" id="PF01652">
    <property type="entry name" value="IF4E"/>
    <property type="match status" value="1"/>
</dbReference>
<comment type="similarity">
    <text evidence="1">Belongs to the eukaryotic initiation factor 4E family.</text>
</comment>
<keyword evidence="1" id="KW-0648">Protein biosynthesis</keyword>
<evidence type="ECO:0000313" key="2">
    <source>
        <dbReference type="EMBL" id="CAI8025904.1"/>
    </source>
</evidence>
<gene>
    <name evidence="2" type="ORF">GBAR_LOCUS14935</name>
</gene>
<sequence length="214" mass="23933">MSETFPSTARLPLKECGRLNLEMLVKNELNILSLPLLFCCIFSTLIYCHIPINSPPSHRQQEGIEPLWEDPANEQGGKWVLTLRDEAILDKIWEELLLAMIGGVIESSHAVNGAVVSRRKKGDRVALWTSKKSAKINLDICVDLLRVLAIACDVTTDDLPDFVHQLAEGHGGLSLEYMYHRDSLRSGTSYQNSGHIRLQDNCQSLVAKVLKKLT</sequence>
<protein>
    <submittedName>
        <fullName evidence="2">Eukaryotic translation initiation factor 4E</fullName>
    </submittedName>
</protein>
<dbReference type="InterPro" id="IPR001040">
    <property type="entry name" value="TIF_eIF_4E"/>
</dbReference>
<reference evidence="2" key="1">
    <citation type="submission" date="2023-03" db="EMBL/GenBank/DDBJ databases">
        <authorList>
            <person name="Steffen K."/>
            <person name="Cardenas P."/>
        </authorList>
    </citation>
    <scope>NUCLEOTIDE SEQUENCE</scope>
</reference>
<dbReference type="GO" id="GO:0003743">
    <property type="term" value="F:translation initiation factor activity"/>
    <property type="evidence" value="ECO:0007669"/>
    <property type="project" value="UniProtKB-KW"/>
</dbReference>
<keyword evidence="1" id="KW-0694">RNA-binding</keyword>
<dbReference type="GO" id="GO:0016281">
    <property type="term" value="C:eukaryotic translation initiation factor 4F complex"/>
    <property type="evidence" value="ECO:0007669"/>
    <property type="project" value="TreeGrafter"/>
</dbReference>
<keyword evidence="3" id="KW-1185">Reference proteome</keyword>
<dbReference type="Proteomes" id="UP001174909">
    <property type="component" value="Unassembled WGS sequence"/>
</dbReference>
<dbReference type="Gene3D" id="3.30.760.10">
    <property type="entry name" value="RNA Cap, Translation Initiation Factor Eif4e"/>
    <property type="match status" value="1"/>
</dbReference>
<dbReference type="SUPFAM" id="SSF55418">
    <property type="entry name" value="eIF4e-like"/>
    <property type="match status" value="1"/>
</dbReference>
<comment type="caution">
    <text evidence="2">The sequence shown here is derived from an EMBL/GenBank/DDBJ whole genome shotgun (WGS) entry which is preliminary data.</text>
</comment>
<dbReference type="AlphaFoldDB" id="A0AA35SA08"/>
<accession>A0AA35SA08</accession>
<evidence type="ECO:0000256" key="1">
    <source>
        <dbReference type="RuleBase" id="RU004374"/>
    </source>
</evidence>